<sequence length="57" mass="6607">MKVRRKKMEPVYHFSHILSPNDVWCADFKGHFTVGDGMRCTPLTITDAYSRFLLGCE</sequence>
<reference evidence="1 2" key="1">
    <citation type="submission" date="2013-04" db="EMBL/GenBank/DDBJ databases">
        <authorList>
            <person name="Harkins D.M."/>
            <person name="Durkin A.S."/>
            <person name="Brinkac L.M."/>
            <person name="Haft D.H."/>
            <person name="Selengut J.D."/>
            <person name="Sanka R."/>
            <person name="DePew J."/>
            <person name="Purushe J."/>
            <person name="Chanthongthip A."/>
            <person name="Lattana O."/>
            <person name="Phetsouvanh R."/>
            <person name="Newton P.N."/>
            <person name="Vinetz J.M."/>
            <person name="Sutton G.G."/>
            <person name="Nierman W.C."/>
            <person name="Fouts D.E."/>
        </authorList>
    </citation>
    <scope>NUCLEOTIDE SEQUENCE [LARGE SCALE GENOMIC DNA]</scope>
    <source>
        <strain evidence="1 2">UI 09931</strain>
    </source>
</reference>
<accession>A0AAV3J5E1</accession>
<dbReference type="AlphaFoldDB" id="A0AAV3J5E1"/>
<evidence type="ECO:0000313" key="2">
    <source>
        <dbReference type="Proteomes" id="UP000014570"/>
    </source>
</evidence>
<dbReference type="Proteomes" id="UP000014570">
    <property type="component" value="Unassembled WGS sequence"/>
</dbReference>
<protein>
    <submittedName>
        <fullName evidence="1">Uncharacterized protein YagA</fullName>
    </submittedName>
</protein>
<proteinExistence type="predicted"/>
<gene>
    <name evidence="1" type="ORF">LEP1GSC103_0683</name>
</gene>
<organism evidence="1 2">
    <name type="scientific">Leptospira borgpetersenii serovar Javanica str. UI 09931</name>
    <dbReference type="NCBI Taxonomy" id="1049767"/>
    <lineage>
        <taxon>Bacteria</taxon>
        <taxon>Pseudomonadati</taxon>
        <taxon>Spirochaetota</taxon>
        <taxon>Spirochaetia</taxon>
        <taxon>Leptospirales</taxon>
        <taxon>Leptospiraceae</taxon>
        <taxon>Leptospira</taxon>
    </lineage>
</organism>
<dbReference type="SUPFAM" id="SSF53098">
    <property type="entry name" value="Ribonuclease H-like"/>
    <property type="match status" value="1"/>
</dbReference>
<dbReference type="EMBL" id="AHNP02000014">
    <property type="protein sequence ID" value="EPG55946.1"/>
    <property type="molecule type" value="Genomic_DNA"/>
</dbReference>
<dbReference type="InterPro" id="IPR012337">
    <property type="entry name" value="RNaseH-like_sf"/>
</dbReference>
<evidence type="ECO:0000313" key="1">
    <source>
        <dbReference type="EMBL" id="EPG55946.1"/>
    </source>
</evidence>
<name>A0AAV3J5E1_LEPBO</name>
<comment type="caution">
    <text evidence="1">The sequence shown here is derived from an EMBL/GenBank/DDBJ whole genome shotgun (WGS) entry which is preliminary data.</text>
</comment>